<dbReference type="AlphaFoldDB" id="A0A8H6IUM7"/>
<gene>
    <name evidence="1" type="ORF">CMUS01_15715</name>
</gene>
<protein>
    <submittedName>
        <fullName evidence="1">Uncharacterized protein</fullName>
    </submittedName>
</protein>
<accession>A0A8H6IUM7</accession>
<name>A0A8H6IUM7_9PEZI</name>
<proteinExistence type="predicted"/>
<comment type="caution">
    <text evidence="1">The sequence shown here is derived from an EMBL/GenBank/DDBJ whole genome shotgun (WGS) entry which is preliminary data.</text>
</comment>
<reference evidence="1" key="1">
    <citation type="journal article" date="2020" name="Phytopathology">
        <title>Genome Sequence Resources of Colletotrichum truncatum, C. plurivorum, C. musicola, and C. sojae: Four Species Pathogenic to Soybean (Glycine max).</title>
        <authorList>
            <person name="Rogerio F."/>
            <person name="Boufleur T.R."/>
            <person name="Ciampi-Guillardi M."/>
            <person name="Sukno S.A."/>
            <person name="Thon M.R."/>
            <person name="Massola Junior N.S."/>
            <person name="Baroncelli R."/>
        </authorList>
    </citation>
    <scope>NUCLEOTIDE SEQUENCE</scope>
    <source>
        <strain evidence="1">LFN0074</strain>
    </source>
</reference>
<keyword evidence="2" id="KW-1185">Reference proteome</keyword>
<sequence length="77" mass="8452">MKLLMQDMRIPHPIDSTSIKWLTGMRHPSLMPVFHIAFGPARASPLSVKSFSRALARGGEAVEPVSPGLMRPEEDVA</sequence>
<evidence type="ECO:0000313" key="2">
    <source>
        <dbReference type="Proteomes" id="UP000639643"/>
    </source>
</evidence>
<organism evidence="1 2">
    <name type="scientific">Colletotrichum musicola</name>
    <dbReference type="NCBI Taxonomy" id="2175873"/>
    <lineage>
        <taxon>Eukaryota</taxon>
        <taxon>Fungi</taxon>
        <taxon>Dikarya</taxon>
        <taxon>Ascomycota</taxon>
        <taxon>Pezizomycotina</taxon>
        <taxon>Sordariomycetes</taxon>
        <taxon>Hypocreomycetidae</taxon>
        <taxon>Glomerellales</taxon>
        <taxon>Glomerellaceae</taxon>
        <taxon>Colletotrichum</taxon>
        <taxon>Colletotrichum orchidearum species complex</taxon>
    </lineage>
</organism>
<dbReference type="OrthoDB" id="3366823at2759"/>
<evidence type="ECO:0000313" key="1">
    <source>
        <dbReference type="EMBL" id="KAF6798739.1"/>
    </source>
</evidence>
<dbReference type="Proteomes" id="UP000639643">
    <property type="component" value="Unassembled WGS sequence"/>
</dbReference>
<dbReference type="EMBL" id="WIGM01001400">
    <property type="protein sequence ID" value="KAF6798739.1"/>
    <property type="molecule type" value="Genomic_DNA"/>
</dbReference>